<feature type="transmembrane region" description="Helical" evidence="2">
    <location>
        <begin position="155"/>
        <end position="179"/>
    </location>
</feature>
<keyword evidence="2" id="KW-0812">Transmembrane</keyword>
<feature type="transmembrane region" description="Helical" evidence="2">
    <location>
        <begin position="218"/>
        <end position="237"/>
    </location>
</feature>
<feature type="compositionally biased region" description="Pro residues" evidence="1">
    <location>
        <begin position="46"/>
        <end position="59"/>
    </location>
</feature>
<feature type="region of interest" description="Disordered" evidence="1">
    <location>
        <begin position="1"/>
        <end position="89"/>
    </location>
</feature>
<accession>A0ABU2JL57</accession>
<feature type="compositionally biased region" description="Pro residues" evidence="1">
    <location>
        <begin position="19"/>
        <end position="31"/>
    </location>
</feature>
<organism evidence="3 4">
    <name type="scientific">Streptomyces chisholmiae</name>
    <dbReference type="NCBI Taxonomy" id="3075540"/>
    <lineage>
        <taxon>Bacteria</taxon>
        <taxon>Bacillati</taxon>
        <taxon>Actinomycetota</taxon>
        <taxon>Actinomycetes</taxon>
        <taxon>Kitasatosporales</taxon>
        <taxon>Streptomycetaceae</taxon>
        <taxon>Streptomyces</taxon>
    </lineage>
</organism>
<reference evidence="4" key="1">
    <citation type="submission" date="2023-07" db="EMBL/GenBank/DDBJ databases">
        <title>30 novel species of actinomycetes from the DSMZ collection.</title>
        <authorList>
            <person name="Nouioui I."/>
        </authorList>
    </citation>
    <scope>NUCLEOTIDE SEQUENCE [LARGE SCALE GENOMIC DNA]</scope>
    <source>
        <strain evidence="4">DSM 44915</strain>
    </source>
</reference>
<keyword evidence="4" id="KW-1185">Reference proteome</keyword>
<evidence type="ECO:0000313" key="3">
    <source>
        <dbReference type="EMBL" id="MDT0265249.1"/>
    </source>
</evidence>
<evidence type="ECO:0000256" key="1">
    <source>
        <dbReference type="SAM" id="MobiDB-lite"/>
    </source>
</evidence>
<keyword evidence="2" id="KW-1133">Transmembrane helix</keyword>
<evidence type="ECO:0000313" key="4">
    <source>
        <dbReference type="Proteomes" id="UP001183410"/>
    </source>
</evidence>
<feature type="transmembrane region" description="Helical" evidence="2">
    <location>
        <begin position="127"/>
        <end position="148"/>
    </location>
</feature>
<dbReference type="Proteomes" id="UP001183410">
    <property type="component" value="Unassembled WGS sequence"/>
</dbReference>
<sequence>MSQPWQQQPEGGYGGQQPPQQPGGYQPPPNPYGQQPQPGYGYPQQPGQPQPGQGVPPQPGYGYPQQPQPPHQPGPYGGPGGFPPPPPTGPTGNAGLAILVAVVAMIAVGFGYGLIYEALFDDETGEFTQYTFLSILVGGAVAIGPAFLAKRNYVVWGVSAVLALFAALFGELWGTAMVMSEYIYGNPMFGMEAKSTFEVFFGEFGDLFDAWEEGMEPINYLMLLLAPVGAVAVNASISKRP</sequence>
<dbReference type="RefSeq" id="WP_311664413.1">
    <property type="nucleotide sequence ID" value="NZ_JAVREO010000002.1"/>
</dbReference>
<proteinExistence type="predicted"/>
<evidence type="ECO:0000256" key="2">
    <source>
        <dbReference type="SAM" id="Phobius"/>
    </source>
</evidence>
<feature type="compositionally biased region" description="Low complexity" evidence="1">
    <location>
        <begin position="32"/>
        <end position="45"/>
    </location>
</feature>
<name>A0ABU2JL57_9ACTN</name>
<comment type="caution">
    <text evidence="3">The sequence shown here is derived from an EMBL/GenBank/DDBJ whole genome shotgun (WGS) entry which is preliminary data.</text>
</comment>
<feature type="transmembrane region" description="Helical" evidence="2">
    <location>
        <begin position="94"/>
        <end position="115"/>
    </location>
</feature>
<keyword evidence="2" id="KW-0472">Membrane</keyword>
<dbReference type="EMBL" id="JAVREO010000002">
    <property type="protein sequence ID" value="MDT0265249.1"/>
    <property type="molecule type" value="Genomic_DNA"/>
</dbReference>
<protein>
    <submittedName>
        <fullName evidence="3">Uncharacterized protein</fullName>
    </submittedName>
</protein>
<gene>
    <name evidence="3" type="ORF">RM844_02975</name>
</gene>
<feature type="compositionally biased region" description="Low complexity" evidence="1">
    <location>
        <begin position="1"/>
        <end position="18"/>
    </location>
</feature>